<evidence type="ECO:0000313" key="1">
    <source>
        <dbReference type="EMBL" id="MCQ8895246.1"/>
    </source>
</evidence>
<name>A0ABT1WCJ8_9BURK</name>
<dbReference type="EMBL" id="JANIGO010000001">
    <property type="protein sequence ID" value="MCQ8895246.1"/>
    <property type="molecule type" value="Genomic_DNA"/>
</dbReference>
<gene>
    <name evidence="1" type="ORF">NQT62_02185</name>
</gene>
<sequence>MTADEYLQSLLQKYAVNVSGAKAAGNMIYPVLEKWGGQYLNSASYSGSLAKGTGISASTDADIFLSLSSITPGTLADMYLSLYNAVTAAGYTARKQDVSIGVTVNGYSIDLVPGRRQSQYGSDHSLYRNKKTTWTQTNVDTHISYVTGSNRISEIRTLKLWRLRHGLSISSFYLEMAVIDSLRYARLGNTAANVWQVLEHFRDKIETTQYIDPANTNNIVSDDCTRAEKAAIAAKARESLGKKTWDEIVW</sequence>
<reference evidence="1 2" key="1">
    <citation type="submission" date="2022-07" db="EMBL/GenBank/DDBJ databases">
        <authorList>
            <person name="Xamxidin M."/>
            <person name="Wu M."/>
        </authorList>
    </citation>
    <scope>NUCLEOTIDE SEQUENCE [LARGE SCALE GENOMIC DNA]</scope>
    <source>
        <strain evidence="1 2">NBRC 111650</strain>
    </source>
</reference>
<proteinExistence type="predicted"/>
<dbReference type="Proteomes" id="UP001204142">
    <property type="component" value="Unassembled WGS sequence"/>
</dbReference>
<evidence type="ECO:0000313" key="2">
    <source>
        <dbReference type="Proteomes" id="UP001204142"/>
    </source>
</evidence>
<organism evidence="1 2">
    <name type="scientific">Limnobacter humi</name>
    <dbReference type="NCBI Taxonomy" id="1778671"/>
    <lineage>
        <taxon>Bacteria</taxon>
        <taxon>Pseudomonadati</taxon>
        <taxon>Pseudomonadota</taxon>
        <taxon>Betaproteobacteria</taxon>
        <taxon>Burkholderiales</taxon>
        <taxon>Burkholderiaceae</taxon>
        <taxon>Limnobacter</taxon>
    </lineage>
</organism>
<dbReference type="SUPFAM" id="SSF81301">
    <property type="entry name" value="Nucleotidyltransferase"/>
    <property type="match status" value="1"/>
</dbReference>
<dbReference type="Gene3D" id="3.30.460.10">
    <property type="entry name" value="Beta Polymerase, domain 2"/>
    <property type="match status" value="1"/>
</dbReference>
<keyword evidence="2" id="KW-1185">Reference proteome</keyword>
<comment type="caution">
    <text evidence="1">The sequence shown here is derived from an EMBL/GenBank/DDBJ whole genome shotgun (WGS) entry which is preliminary data.</text>
</comment>
<dbReference type="InterPro" id="IPR043519">
    <property type="entry name" value="NT_sf"/>
</dbReference>
<protein>
    <submittedName>
        <fullName evidence="1">Nucleotidyltransferase</fullName>
    </submittedName>
</protein>
<accession>A0ABT1WCJ8</accession>
<dbReference type="RefSeq" id="WP_256762924.1">
    <property type="nucleotide sequence ID" value="NZ_JANIGO010000001.1"/>
</dbReference>